<protein>
    <submittedName>
        <fullName evidence="1">Uncharacterized protein</fullName>
    </submittedName>
</protein>
<dbReference type="InterPro" id="IPR049725">
    <property type="entry name" value="STM3845-like"/>
</dbReference>
<dbReference type="NCBIfam" id="NF038232">
    <property type="entry name" value="STM3845_fam"/>
    <property type="match status" value="1"/>
</dbReference>
<dbReference type="EMBL" id="WUBS01000016">
    <property type="protein sequence ID" value="NDL65073.1"/>
    <property type="molecule type" value="Genomic_DNA"/>
</dbReference>
<dbReference type="RefSeq" id="WP_162367786.1">
    <property type="nucleotide sequence ID" value="NZ_WUBS01000016.1"/>
</dbReference>
<comment type="caution">
    <text evidence="1">The sequence shown here is derived from an EMBL/GenBank/DDBJ whole genome shotgun (WGS) entry which is preliminary data.</text>
</comment>
<organism evidence="1 2">
    <name type="scientific">Acerihabitans arboris</name>
    <dbReference type="NCBI Taxonomy" id="2691583"/>
    <lineage>
        <taxon>Bacteria</taxon>
        <taxon>Pseudomonadati</taxon>
        <taxon>Pseudomonadota</taxon>
        <taxon>Gammaproteobacteria</taxon>
        <taxon>Enterobacterales</taxon>
        <taxon>Pectobacteriaceae</taxon>
        <taxon>Acerihabitans</taxon>
    </lineage>
</organism>
<evidence type="ECO:0000313" key="1">
    <source>
        <dbReference type="EMBL" id="NDL65073.1"/>
    </source>
</evidence>
<proteinExistence type="predicted"/>
<name>A0A845SIR9_9GAMM</name>
<reference evidence="1 2" key="1">
    <citation type="submission" date="2019-12" db="EMBL/GenBank/DDBJ databases">
        <authorList>
            <person name="Lee S.D."/>
        </authorList>
    </citation>
    <scope>NUCLEOTIDE SEQUENCE [LARGE SCALE GENOMIC DNA]</scope>
    <source>
        <strain evidence="1 2">SAP-6</strain>
    </source>
</reference>
<gene>
    <name evidence="1" type="ORF">GRH90_20280</name>
</gene>
<dbReference type="Proteomes" id="UP000461443">
    <property type="component" value="Unassembled WGS sequence"/>
</dbReference>
<sequence>MFEETITKVFSQLDIDNFNVDLSQRFLFLCGGIINVRSMIPASFRDRILGYTATKEPQLHDYFVLAENFKDYFKENTYPDLLVFEDDIASISTLILIFLESPGSLVELGIFCNKPNFYKKLLIIAPQHETEKEDSFIYLGPIEYIKRKDSTSVAIFPWPDERVADYEEDHLYDLCEQIKSKLALIPKSEKFDKNISGHIALLVCEIITLCFPIQLSEIEQALNSININSSSKMISRYIYLLQKMGLVKQIAYSTNKYFYPAKKENKRIRFGKTLKNEIIDNMKIFMSVRQSFIDSNDPLSRRRKTVLKLIKDVLAKGDER</sequence>
<dbReference type="AlphaFoldDB" id="A0A845SIR9"/>
<evidence type="ECO:0000313" key="2">
    <source>
        <dbReference type="Proteomes" id="UP000461443"/>
    </source>
</evidence>
<accession>A0A845SIR9</accession>
<keyword evidence="2" id="KW-1185">Reference proteome</keyword>
<reference evidence="1 2" key="2">
    <citation type="submission" date="2020-02" db="EMBL/GenBank/DDBJ databases">
        <title>The new genus of Enterobacteriales.</title>
        <authorList>
            <person name="Kim I.S."/>
        </authorList>
    </citation>
    <scope>NUCLEOTIDE SEQUENCE [LARGE SCALE GENOMIC DNA]</scope>
    <source>
        <strain evidence="1 2">SAP-6</strain>
    </source>
</reference>